<dbReference type="PANTHER" id="PTHR24422">
    <property type="entry name" value="CHEMOTAXIS PROTEIN METHYLTRANSFERASE"/>
    <property type="match status" value="1"/>
</dbReference>
<dbReference type="Proteomes" id="UP000798488">
    <property type="component" value="Unassembled WGS sequence"/>
</dbReference>
<dbReference type="PANTHER" id="PTHR24422:SF8">
    <property type="entry name" value="CHEMOTAXIS PROTEIN"/>
    <property type="match status" value="1"/>
</dbReference>
<evidence type="ECO:0000313" key="3">
    <source>
        <dbReference type="Proteomes" id="UP000798488"/>
    </source>
</evidence>
<dbReference type="RefSeq" id="WP_243152959.1">
    <property type="nucleotide sequence ID" value="NZ_LSRS01000003.1"/>
</dbReference>
<dbReference type="InterPro" id="IPR022642">
    <property type="entry name" value="CheR_C"/>
</dbReference>
<keyword evidence="2" id="KW-0808">Transferase</keyword>
<gene>
    <name evidence="2" type="primary">cheR</name>
    <name evidence="2" type="ORF">SPSYN_01554</name>
</gene>
<accession>A0A9D2WQT1</accession>
<dbReference type="EC" id="2.1.1.80" evidence="2"/>
<dbReference type="Pfam" id="PF03705">
    <property type="entry name" value="CheR_N"/>
    <property type="match status" value="1"/>
</dbReference>
<name>A0A9D2WQT1_9FIRM</name>
<dbReference type="InterPro" id="IPR022641">
    <property type="entry name" value="CheR_N"/>
</dbReference>
<reference evidence="2" key="1">
    <citation type="submission" date="2016-02" db="EMBL/GenBank/DDBJ databases">
        <title>Draft Genome Sequence of Sporotomaculum syntrophicum Strain FB, a Syntrophic Benzoate Degrader.</title>
        <authorList>
            <person name="Nobu M.K."/>
            <person name="Narihiro T."/>
            <person name="Qiu Y.-L."/>
            <person name="Ohashi A."/>
            <person name="Liu W.-T."/>
            <person name="Yuji S."/>
        </authorList>
    </citation>
    <scope>NUCLEOTIDE SEQUENCE</scope>
    <source>
        <strain evidence="2">FB</strain>
    </source>
</reference>
<dbReference type="InterPro" id="IPR029063">
    <property type="entry name" value="SAM-dependent_MTases_sf"/>
</dbReference>
<dbReference type="Pfam" id="PF01739">
    <property type="entry name" value="CheR"/>
    <property type="match status" value="1"/>
</dbReference>
<dbReference type="InterPro" id="IPR050903">
    <property type="entry name" value="Bact_Chemotaxis_MeTrfase"/>
</dbReference>
<dbReference type="InterPro" id="IPR000780">
    <property type="entry name" value="CheR_MeTrfase"/>
</dbReference>
<dbReference type="SUPFAM" id="SSF53335">
    <property type="entry name" value="S-adenosyl-L-methionine-dependent methyltransferases"/>
    <property type="match status" value="1"/>
</dbReference>
<dbReference type="EMBL" id="LSRS01000003">
    <property type="protein sequence ID" value="KAF1085415.1"/>
    <property type="molecule type" value="Genomic_DNA"/>
</dbReference>
<dbReference type="SUPFAM" id="SSF47757">
    <property type="entry name" value="Chemotaxis receptor methyltransferase CheR, N-terminal domain"/>
    <property type="match status" value="1"/>
</dbReference>
<dbReference type="PROSITE" id="PS50123">
    <property type="entry name" value="CHER"/>
    <property type="match status" value="1"/>
</dbReference>
<sequence>MDISKKAEQPSYDEQLEKIEITLLLEGIFQRYGFDFRNYVYSSMRRRIRHRIRIENLNNISALQEKVLHDQQAMESLFADFCIHVTEMFRDPGFFLALRTKILPLLKDKPLIRIWSAGCASGEEVFSMAILLLEEGLHDKTMIYATDMSSKIIEKAKQGVFPLSKMKLYTQNYINSGGTRSFSDYYKVIDDNAIFTPSLVRKVIYAQHNLASDESFNEFDIIICRNVLIYFNRVLQEKVHKLFYDSLCVQGFLGLGNKETLDFSDVAHCYDSVDIKEKIYRKYK</sequence>
<proteinExistence type="predicted"/>
<dbReference type="Gene3D" id="3.40.50.150">
    <property type="entry name" value="Vaccinia Virus protein VP39"/>
    <property type="match status" value="1"/>
</dbReference>
<dbReference type="SMART" id="SM00138">
    <property type="entry name" value="MeTrc"/>
    <property type="match status" value="1"/>
</dbReference>
<dbReference type="GO" id="GO:0008983">
    <property type="term" value="F:protein-glutamate O-methyltransferase activity"/>
    <property type="evidence" value="ECO:0007669"/>
    <property type="project" value="UniProtKB-EC"/>
</dbReference>
<comment type="caution">
    <text evidence="2">The sequence shown here is derived from an EMBL/GenBank/DDBJ whole genome shotgun (WGS) entry which is preliminary data.</text>
</comment>
<organism evidence="2 3">
    <name type="scientific">Sporotomaculum syntrophicum</name>
    <dbReference type="NCBI Taxonomy" id="182264"/>
    <lineage>
        <taxon>Bacteria</taxon>
        <taxon>Bacillati</taxon>
        <taxon>Bacillota</taxon>
        <taxon>Clostridia</taxon>
        <taxon>Eubacteriales</taxon>
        <taxon>Desulfallaceae</taxon>
        <taxon>Sporotomaculum</taxon>
    </lineage>
</organism>
<dbReference type="AlphaFoldDB" id="A0A9D2WQT1"/>
<keyword evidence="2" id="KW-0489">Methyltransferase</keyword>
<dbReference type="GO" id="GO:0032259">
    <property type="term" value="P:methylation"/>
    <property type="evidence" value="ECO:0007669"/>
    <property type="project" value="UniProtKB-KW"/>
</dbReference>
<evidence type="ECO:0000313" key="2">
    <source>
        <dbReference type="EMBL" id="KAF1085415.1"/>
    </source>
</evidence>
<evidence type="ECO:0000259" key="1">
    <source>
        <dbReference type="PROSITE" id="PS50123"/>
    </source>
</evidence>
<feature type="domain" description="CheR-type methyltransferase" evidence="1">
    <location>
        <begin position="28"/>
        <end position="261"/>
    </location>
</feature>
<keyword evidence="3" id="KW-1185">Reference proteome</keyword>
<protein>
    <submittedName>
        <fullName evidence="2">Chemotaxis protein methyltransferase</fullName>
        <ecNumber evidence="2">2.1.1.80</ecNumber>
    </submittedName>
</protein>
<dbReference type="PRINTS" id="PR00996">
    <property type="entry name" value="CHERMTFRASE"/>
</dbReference>